<gene>
    <name evidence="3 5" type="primary">pcn</name>
    <name evidence="5" type="ORF">sm9_0180</name>
</gene>
<name>A0A0U2SG79_9EURY</name>
<dbReference type="PANTHER" id="PTHR11352">
    <property type="entry name" value="PROLIFERATING CELL NUCLEAR ANTIGEN"/>
    <property type="match status" value="1"/>
</dbReference>
<dbReference type="PRINTS" id="PR00339">
    <property type="entry name" value="PCNACYCLIN"/>
</dbReference>
<keyword evidence="2 3" id="KW-0238">DNA-binding</keyword>
<proteinExistence type="inferred from homology"/>
<evidence type="ECO:0000313" key="6">
    <source>
        <dbReference type="Proteomes" id="UP000067738"/>
    </source>
</evidence>
<dbReference type="InterPro" id="IPR022648">
    <property type="entry name" value="Pr_cel_nuc_antig_N"/>
</dbReference>
<organism evidence="5 6">
    <name type="scientific">Methanobrevibacter millerae</name>
    <dbReference type="NCBI Taxonomy" id="230361"/>
    <lineage>
        <taxon>Archaea</taxon>
        <taxon>Methanobacteriati</taxon>
        <taxon>Methanobacteriota</taxon>
        <taxon>Methanomada group</taxon>
        <taxon>Methanobacteria</taxon>
        <taxon>Methanobacteriales</taxon>
        <taxon>Methanobacteriaceae</taxon>
        <taxon>Methanobrevibacter</taxon>
    </lineage>
</organism>
<dbReference type="GO" id="GO:0030337">
    <property type="term" value="F:DNA polymerase processivity factor activity"/>
    <property type="evidence" value="ECO:0007669"/>
    <property type="project" value="UniProtKB-UniRule"/>
</dbReference>
<evidence type="ECO:0000256" key="3">
    <source>
        <dbReference type="HAMAP-Rule" id="MF_00317"/>
    </source>
</evidence>
<dbReference type="Pfam" id="PF00705">
    <property type="entry name" value="PCNA_N"/>
    <property type="match status" value="1"/>
</dbReference>
<dbReference type="CDD" id="cd00577">
    <property type="entry name" value="PCNA"/>
    <property type="match status" value="1"/>
</dbReference>
<dbReference type="PROSITE" id="PS01251">
    <property type="entry name" value="PCNA_1"/>
    <property type="match status" value="1"/>
</dbReference>
<dbReference type="PATRIC" id="fig|230361.4.peg.181"/>
<sequence>MFKAELSDSSILKTSFDAISSIVDEVQIQTDSEGMRLDALDRSHITFVHLELKSSLFDEYICDVPEKINIDTDEFMRVLKRAKSQDRVLMSVDEGNFIITFEGDATRTFKIRLIDIEYDNPTPPQINHPTSFKVRFSILKDSINDIEIFSDKIALEVDEDYFIASADGEFGDASIKYLHGENIKEHEKALFSLDKIREMLKADKFSEEAEISLGTDMPLSLTLTMVTGDGKLSFLLAPRLETDE</sequence>
<dbReference type="Proteomes" id="UP000067738">
    <property type="component" value="Chromosome"/>
</dbReference>
<protein>
    <recommendedName>
        <fullName evidence="3">DNA polymerase sliding clamp</fullName>
    </recommendedName>
    <alternativeName>
        <fullName evidence="3">Proliferating cell nuclear antigen homolog</fullName>
        <shortName evidence="3">PCNA</shortName>
    </alternativeName>
</protein>
<dbReference type="HAMAP" id="MF_00317">
    <property type="entry name" value="DNApol_clamp_arch"/>
    <property type="match status" value="1"/>
</dbReference>
<feature type="domain" description="Proliferating cell nuclear antigen PCNA N-terminal" evidence="4">
    <location>
        <begin position="1"/>
        <end position="119"/>
    </location>
</feature>
<dbReference type="EMBL" id="CP011266">
    <property type="protein sequence ID" value="ALT67989.1"/>
    <property type="molecule type" value="Genomic_DNA"/>
</dbReference>
<evidence type="ECO:0000256" key="2">
    <source>
        <dbReference type="ARBA" id="ARBA00023125"/>
    </source>
</evidence>
<dbReference type="AlphaFoldDB" id="A0A0U2SG79"/>
<dbReference type="GO" id="GO:0003677">
    <property type="term" value="F:DNA binding"/>
    <property type="evidence" value="ECO:0007669"/>
    <property type="project" value="UniProtKB-UniRule"/>
</dbReference>
<dbReference type="Gene3D" id="3.70.10.10">
    <property type="match status" value="1"/>
</dbReference>
<dbReference type="NCBIfam" id="NF002222">
    <property type="entry name" value="PRK01115.1-5"/>
    <property type="match status" value="1"/>
</dbReference>
<evidence type="ECO:0000259" key="4">
    <source>
        <dbReference type="Pfam" id="PF00705"/>
    </source>
</evidence>
<evidence type="ECO:0000256" key="1">
    <source>
        <dbReference type="ARBA" id="ARBA00022705"/>
    </source>
</evidence>
<dbReference type="InterPro" id="IPR046938">
    <property type="entry name" value="DNA_clamp_sf"/>
</dbReference>
<dbReference type="PANTHER" id="PTHR11352:SF0">
    <property type="entry name" value="PROLIFERATING CELL NUCLEAR ANTIGEN"/>
    <property type="match status" value="1"/>
</dbReference>
<dbReference type="InterPro" id="IPR000730">
    <property type="entry name" value="Pr_cel_nuc_antig"/>
</dbReference>
<keyword evidence="1 3" id="KW-0235">DNA replication</keyword>
<dbReference type="SUPFAM" id="SSF55979">
    <property type="entry name" value="DNA clamp"/>
    <property type="match status" value="2"/>
</dbReference>
<dbReference type="GO" id="GO:0006275">
    <property type="term" value="P:regulation of DNA replication"/>
    <property type="evidence" value="ECO:0007669"/>
    <property type="project" value="UniProtKB-UniRule"/>
</dbReference>
<comment type="function">
    <text evidence="3">Sliding clamp subunit that acts as a moving platform for DNA processing. Responsible for tethering the catalytic subunit of DNA polymerase and other proteins to DNA during high-speed replication.</text>
</comment>
<comment type="subunit">
    <text evidence="3">Homotrimer. The subunits circularize to form a toroid; DNA passes through its center. Replication factor C (RFC) is required to load the toroid on the DNA.</text>
</comment>
<dbReference type="GeneID" id="26735158"/>
<dbReference type="GO" id="GO:0006272">
    <property type="term" value="P:leading strand elongation"/>
    <property type="evidence" value="ECO:0007669"/>
    <property type="project" value="TreeGrafter"/>
</dbReference>
<dbReference type="RefSeq" id="WP_058738347.1">
    <property type="nucleotide sequence ID" value="NZ_CP011266.1"/>
</dbReference>
<dbReference type="KEGG" id="mmil:sm9_0180"/>
<dbReference type="InterPro" id="IPR022659">
    <property type="entry name" value="Pr_cel_nuc_antig_CS"/>
</dbReference>
<comment type="similarity">
    <text evidence="3">Belongs to the PCNA family.</text>
</comment>
<keyword evidence="6" id="KW-1185">Reference proteome</keyword>
<evidence type="ECO:0000313" key="5">
    <source>
        <dbReference type="EMBL" id="ALT67989.1"/>
    </source>
</evidence>
<reference evidence="5 6" key="1">
    <citation type="submission" date="2015-04" db="EMBL/GenBank/DDBJ databases">
        <title>The complete genome sequence of the rumen methanogen Methanobrevibacter millerae SM9.</title>
        <authorList>
            <person name="Leahy S.C."/>
            <person name="Kelly W.J."/>
            <person name="Pacheco D.M."/>
            <person name="Li D."/>
            <person name="Altermann E."/>
            <person name="Attwood G.T."/>
        </authorList>
    </citation>
    <scope>NUCLEOTIDE SEQUENCE [LARGE SCALE GENOMIC DNA]</scope>
    <source>
        <strain evidence="5 6">SM9</strain>
    </source>
</reference>
<dbReference type="OrthoDB" id="14749at2157"/>
<dbReference type="NCBIfam" id="TIGR00590">
    <property type="entry name" value="pcna"/>
    <property type="match status" value="1"/>
</dbReference>
<accession>A0A0U2SG79</accession>